<evidence type="ECO:0000313" key="1">
    <source>
        <dbReference type="EMBL" id="MDQ8194034.1"/>
    </source>
</evidence>
<sequence>MDFDRSEPGVFKGTRSATLRRALLEKYDHTCQSCGLKDVPLELARITCVGDDATDEGDDYTILCPNCHRKLDSFQPREMELNVFFRDLLERSPHYDHTSIEQPLGDGRSYRSDLISFRKVSGREERVLIESKNRSFFRLHQIEDAIEQINKYRSLEKFDAAALAFPGRILPSSRELLESAEIEIWDIDYIATQFSDEIKQLPVSGFQQLFSRFRSSESSKSDLLLQKLSSCPVGHGGWIEYQRLVRDVFEFLFTPPLSQHIWESADLEKKNRRDIIFPNYASEGFWKFLRDSYNADFIIIDPKNYKNKIKKNHALQIANYLKPHGAGMFAIIVSRNGGDAGCLATIREQWTAYRKLIILLTDDDLKAMLLASESDRNPEDVIGEVIQEFRLSM</sequence>
<evidence type="ECO:0008006" key="3">
    <source>
        <dbReference type="Google" id="ProtNLM"/>
    </source>
</evidence>
<comment type="caution">
    <text evidence="1">The sequence shown here is derived from an EMBL/GenBank/DDBJ whole genome shotgun (WGS) entry which is preliminary data.</text>
</comment>
<reference evidence="1 2" key="1">
    <citation type="submission" date="2023-04" db="EMBL/GenBank/DDBJ databases">
        <title>A novel bacteria isolated from coastal sediment.</title>
        <authorList>
            <person name="Liu X.-J."/>
            <person name="Du Z.-J."/>
        </authorList>
    </citation>
    <scope>NUCLEOTIDE SEQUENCE [LARGE SCALE GENOMIC DNA]</scope>
    <source>
        <strain evidence="1 2">SDUM461004</strain>
    </source>
</reference>
<evidence type="ECO:0000313" key="2">
    <source>
        <dbReference type="Proteomes" id="UP001243717"/>
    </source>
</evidence>
<gene>
    <name evidence="1" type="ORF">QEH59_06340</name>
</gene>
<dbReference type="Proteomes" id="UP001243717">
    <property type="component" value="Unassembled WGS sequence"/>
</dbReference>
<dbReference type="EMBL" id="JARXIC010000008">
    <property type="protein sequence ID" value="MDQ8194034.1"/>
    <property type="molecule type" value="Genomic_DNA"/>
</dbReference>
<proteinExistence type="predicted"/>
<organism evidence="1 2">
    <name type="scientific">Thalassobacterium sedimentorum</name>
    <dbReference type="NCBI Taxonomy" id="3041258"/>
    <lineage>
        <taxon>Bacteria</taxon>
        <taxon>Pseudomonadati</taxon>
        <taxon>Verrucomicrobiota</taxon>
        <taxon>Opitutia</taxon>
        <taxon>Puniceicoccales</taxon>
        <taxon>Coraliomargaritaceae</taxon>
        <taxon>Thalassobacterium</taxon>
    </lineage>
</organism>
<keyword evidence="2" id="KW-1185">Reference proteome</keyword>
<name>A0ABU1AGT2_9BACT</name>
<dbReference type="RefSeq" id="WP_308984517.1">
    <property type="nucleotide sequence ID" value="NZ_JARXIC010000008.1"/>
</dbReference>
<accession>A0ABU1AGT2</accession>
<protein>
    <recommendedName>
        <fullName evidence="3">HNH endonuclease</fullName>
    </recommendedName>
</protein>